<accession>H8GRA3</accession>
<dbReference type="EMBL" id="CM001475">
    <property type="protein sequence ID" value="EIC29930.1"/>
    <property type="molecule type" value="Genomic_DNA"/>
</dbReference>
<dbReference type="GO" id="GO:0009307">
    <property type="term" value="P:DNA restriction-modification system"/>
    <property type="evidence" value="ECO:0007669"/>
    <property type="project" value="UniProtKB-KW"/>
</dbReference>
<dbReference type="Gene3D" id="3.90.220.20">
    <property type="entry name" value="DNA methylase specificity domains"/>
    <property type="match status" value="2"/>
</dbReference>
<dbReference type="eggNOG" id="COG0732">
    <property type="taxonomic scope" value="Bacteria"/>
</dbReference>
<dbReference type="SUPFAM" id="SSF116734">
    <property type="entry name" value="DNA methylase specificity domain"/>
    <property type="match status" value="2"/>
</dbReference>
<name>H8GRA3_METAL</name>
<proteinExistence type="inferred from homology"/>
<dbReference type="Pfam" id="PF01420">
    <property type="entry name" value="Methylase_S"/>
    <property type="match status" value="2"/>
</dbReference>
<organism evidence="5 6">
    <name type="scientific">Methylomicrobium album BG8</name>
    <dbReference type="NCBI Taxonomy" id="686340"/>
    <lineage>
        <taxon>Bacteria</taxon>
        <taxon>Pseudomonadati</taxon>
        <taxon>Pseudomonadota</taxon>
        <taxon>Gammaproteobacteria</taxon>
        <taxon>Methylococcales</taxon>
        <taxon>Methylococcaceae</taxon>
        <taxon>Methylomicrobium</taxon>
    </lineage>
</organism>
<dbReference type="AlphaFoldDB" id="H8GRA3"/>
<reference evidence="5 6" key="1">
    <citation type="journal article" date="2013" name="Genome Announc.">
        <title>Genome Sequence of the Obligate Gammaproteobacterial Methanotroph Methylomicrobium album Strain BG8.</title>
        <authorList>
            <person name="Kits K.D."/>
            <person name="Kalyuzhnaya M.G."/>
            <person name="Klotz M.G."/>
            <person name="Jetten M.S."/>
            <person name="Op den Camp H.J."/>
            <person name="Vuilleumier S."/>
            <person name="Bringel F."/>
            <person name="Dispirito A.A."/>
            <person name="Murrell J.C."/>
            <person name="Bruce D."/>
            <person name="Cheng J.F."/>
            <person name="Copeland A."/>
            <person name="Goodwin L."/>
            <person name="Hauser L."/>
            <person name="Lajus A."/>
            <person name="Land M.L."/>
            <person name="Lapidus A."/>
            <person name="Lucas S."/>
            <person name="Medigue C."/>
            <person name="Pitluck S."/>
            <person name="Woyke T."/>
            <person name="Zeytun A."/>
            <person name="Stein L.Y."/>
        </authorList>
    </citation>
    <scope>NUCLEOTIDE SEQUENCE [LARGE SCALE GENOMIC DNA]</scope>
    <source>
        <strain evidence="5 6">BG8</strain>
    </source>
</reference>
<evidence type="ECO:0000256" key="3">
    <source>
        <dbReference type="ARBA" id="ARBA00023125"/>
    </source>
</evidence>
<dbReference type="Proteomes" id="UP000005090">
    <property type="component" value="Chromosome"/>
</dbReference>
<dbReference type="CDD" id="cd17268">
    <property type="entry name" value="RMtype1_S_Ara36733I_TRD1-CR1_like"/>
    <property type="match status" value="1"/>
</dbReference>
<keyword evidence="6" id="KW-1185">Reference proteome</keyword>
<dbReference type="InterPro" id="IPR044946">
    <property type="entry name" value="Restrct_endonuc_typeI_TRD_sf"/>
</dbReference>
<sequence>MSGASFLERLLGGVAVEWKALGEVGEFIRGNGLQKKDFVESGFPAIHYGQIYTRYGLSAEKTFTYVSNQLASKLRVANKNDLLLATTSENDEDVVKPLAWLGDKAAISGDMMLFRHKQNVKYLAYFFKTENFQEQKKKYITGAKVRRVSSSDLSKIPVPIPCPENPKKSLEIQAEIVRILDSFTELTAELTARKKQYNHYRDQLLSFEEAVIPHTSFCAERSAVAESMQEEKAGPCDFAQGDGRVAVEWKTLGEVATYSKTRISSGEVDSMSYVGVDNLLQNRAGKVASNFVPTEGNLTRYQDGDILIGNIRPYLKKIWHADRTGGTNGDVLVIHPTDNAVNPRYLYQVLADDKFFEYDMQHSKGAKMPRGNKEMIIAYQIPIPSLAEQARIVAILDKFDALTNSITEGLPREIELRQKQYEYYRDLLLSFPKPGQKEIAHA</sequence>
<keyword evidence="5" id="KW-0378">Hydrolase</keyword>
<feature type="domain" description="Type I restriction modification DNA specificity" evidence="4">
    <location>
        <begin position="249"/>
        <end position="415"/>
    </location>
</feature>
<feature type="domain" description="Type I restriction modification DNA specificity" evidence="4">
    <location>
        <begin position="17"/>
        <end position="196"/>
    </location>
</feature>
<comment type="similarity">
    <text evidence="1">Belongs to the type-I restriction system S methylase family.</text>
</comment>
<keyword evidence="2" id="KW-0680">Restriction system</keyword>
<evidence type="ECO:0000259" key="4">
    <source>
        <dbReference type="Pfam" id="PF01420"/>
    </source>
</evidence>
<dbReference type="InterPro" id="IPR000055">
    <property type="entry name" value="Restrct_endonuc_typeI_TRD"/>
</dbReference>
<keyword evidence="5" id="KW-0255">Endonuclease</keyword>
<dbReference type="GO" id="GO:0003677">
    <property type="term" value="F:DNA binding"/>
    <property type="evidence" value="ECO:0007669"/>
    <property type="project" value="UniProtKB-KW"/>
</dbReference>
<evidence type="ECO:0000256" key="1">
    <source>
        <dbReference type="ARBA" id="ARBA00010923"/>
    </source>
</evidence>
<dbReference type="GO" id="GO:0004519">
    <property type="term" value="F:endonuclease activity"/>
    <property type="evidence" value="ECO:0007669"/>
    <property type="project" value="UniProtKB-KW"/>
</dbReference>
<evidence type="ECO:0000313" key="6">
    <source>
        <dbReference type="Proteomes" id="UP000005090"/>
    </source>
</evidence>
<dbReference type="RefSeq" id="WP_005372186.1">
    <property type="nucleotide sequence ID" value="NZ_CM001475.1"/>
</dbReference>
<dbReference type="PANTHER" id="PTHR43140:SF1">
    <property type="entry name" value="TYPE I RESTRICTION ENZYME ECOKI SPECIFICITY SUBUNIT"/>
    <property type="match status" value="1"/>
</dbReference>
<dbReference type="HOGENOM" id="CLU_021095_6_0_6"/>
<evidence type="ECO:0000313" key="5">
    <source>
        <dbReference type="EMBL" id="EIC29930.1"/>
    </source>
</evidence>
<keyword evidence="5" id="KW-0540">Nuclease</keyword>
<protein>
    <submittedName>
        <fullName evidence="5">Restriction endonuclease S subunit</fullName>
    </submittedName>
</protein>
<gene>
    <name evidence="5" type="ORF">Metal_2178</name>
</gene>
<dbReference type="InterPro" id="IPR051212">
    <property type="entry name" value="Type-I_RE_S_subunit"/>
</dbReference>
<evidence type="ECO:0000256" key="2">
    <source>
        <dbReference type="ARBA" id="ARBA00022747"/>
    </source>
</evidence>
<keyword evidence="3" id="KW-0238">DNA-binding</keyword>
<dbReference type="PANTHER" id="PTHR43140">
    <property type="entry name" value="TYPE-1 RESTRICTION ENZYME ECOKI SPECIFICITY PROTEIN"/>
    <property type="match status" value="1"/>
</dbReference>
<dbReference type="STRING" id="686340.Metal_2178"/>